<dbReference type="EMBL" id="UGXR01000001">
    <property type="protein sequence ID" value="SUH06756.1"/>
    <property type="molecule type" value="Genomic_DNA"/>
</dbReference>
<name>A0A379VIS9_SALET</name>
<accession>A0A379VIS9</accession>
<gene>
    <name evidence="1" type="ORF">NCTC8256_00619</name>
</gene>
<reference evidence="1 2" key="1">
    <citation type="submission" date="2018-06" db="EMBL/GenBank/DDBJ databases">
        <authorList>
            <consortium name="Pathogen Informatics"/>
            <person name="Doyle S."/>
        </authorList>
    </citation>
    <scope>NUCLEOTIDE SEQUENCE [LARGE SCALE GENOMIC DNA]</scope>
    <source>
        <strain evidence="1 2">NCTC8256</strain>
    </source>
</reference>
<dbReference type="AlphaFoldDB" id="A0A379VIS9"/>
<protein>
    <submittedName>
        <fullName evidence="1">Uncharacterized protein</fullName>
    </submittedName>
</protein>
<organism evidence="1 2">
    <name type="scientific">Salmonella enterica I</name>
    <dbReference type="NCBI Taxonomy" id="59201"/>
    <lineage>
        <taxon>Bacteria</taxon>
        <taxon>Pseudomonadati</taxon>
        <taxon>Pseudomonadota</taxon>
        <taxon>Gammaproteobacteria</taxon>
        <taxon>Enterobacterales</taxon>
        <taxon>Enterobacteriaceae</taxon>
        <taxon>Salmonella</taxon>
    </lineage>
</organism>
<evidence type="ECO:0000313" key="2">
    <source>
        <dbReference type="Proteomes" id="UP000254346"/>
    </source>
</evidence>
<evidence type="ECO:0000313" key="1">
    <source>
        <dbReference type="EMBL" id="SUH06756.1"/>
    </source>
</evidence>
<proteinExistence type="predicted"/>
<dbReference type="Proteomes" id="UP000254346">
    <property type="component" value="Unassembled WGS sequence"/>
</dbReference>
<sequence>MPLTIQDIKEHREHFGIGDITDMDIGEYKRLLDGGAFFWINHHEIIRHTLSEEYIAATPEQVDALVEHLKQFKEKMIAAGK</sequence>